<dbReference type="Pfam" id="PF24423">
    <property type="entry name" value="OVT1"/>
    <property type="match status" value="1"/>
</dbReference>
<reference evidence="7" key="1">
    <citation type="submission" date="2024-02" db="UniProtKB">
        <authorList>
            <consortium name="WormBaseParasite"/>
        </authorList>
    </citation>
    <scope>IDENTIFICATION</scope>
</reference>
<feature type="compositionally biased region" description="Basic and acidic residues" evidence="3">
    <location>
        <begin position="1062"/>
        <end position="1073"/>
    </location>
</feature>
<feature type="compositionally biased region" description="Polar residues" evidence="3">
    <location>
        <begin position="33"/>
        <end position="59"/>
    </location>
</feature>
<evidence type="ECO:0000259" key="5">
    <source>
        <dbReference type="Pfam" id="PF24627"/>
    </source>
</evidence>
<sequence>MFFSCGVNSTQASARQLIVQEEAEEESQLKDPPSQSIQANRCLSPQSLLNKTHSSAESSDTSRKEAEERERAELIAGISGVMGDHEDTQSTGIGGEIYIPPGDTGDRAGTIEIPRNSGGGDGERQSREPDSPGSRSHYGEFYWDTNGETNYHNTSSFDDDLLDFDPGRGSTAARLDRTQDDLNKFKKRIDSNVEQQKEYSDMMHSLQQKVSEYRKHIAELEGKMVGARKRYLDDGGMGLDPSIFVDTGASGGGFSTGATGGGIGDPYGGRSRVELWSPARRQNINLNIWGEGGAGGGGLYPIGGDTNANFDAKLDEERRRSDELRLQLDNAAAVNNQLANEIESLRRQAQAISQDHQNKERGWNAKERNLSQYLSDEQQKMLDLWTELQRVRKQFNDLKDQTQRDLDNQRAEFNRVIRGIDGVATGGGSTFNHELTVIEAVKRMRGGGDGDLKAYLDELRGQRGYTGSSEGDAELHKELMQKYEESIERNIELESKGDESQRKIAELEAELRRAKEKLNDSQSALKKLHEMALDQENVRDGTVQIKRSRSMSPGKTPISPTEVLRATRNAFRNKDNELQQLERKLKIAENQAKEFIAKFETAEEARRRLDKQLADAKREIANQQKLVDENERNLRRLEDKLRNSESEKVAAEKARKFLEDELARLQEQYQKATSEDAKRLRDEGEEQMNHLEEDYKNRISELNRRIENLQRDNNKLKQELVPLKDKYRDLESESNAMQRRLEERDAQIRFLDNLKSNTQKDLEDCRTKCDMLSSENERANSELENAIKKSHLFEQQLKEIKQQRDDFQKQKDELARSLFEIKQRIEDERKARNEALKNGERSNDEVEKLKQALDEQDRQIILLRRHNDELDTTVKNNQAKIAQLENEIHSRNTEIQKLNDLNLRLQTEKQDVLNQKHKADAENDVSKERIRKLQQEVEKLQNEIKALEAERDKALAGANQETQRANALAKELANNKQDLLDIKDKAAQLEKEVQELRDRLKNGGKRFGTNINIHGGGGSRPGSVYDPARSGGGSDGQRGGEGGDAASQTPGSPSQGGGYVDIPREGEDGRDGLDGGVGPRGRDGEPSIDDERYRGGVVDPYRDDELTEIRIRDINDKWKMEVERLENEKEALERKIQELRDELAQVGRGQDRQENDLAELQRKHQAEIDKLKGELAALHDKHLSDLDDEREQYNKSLENLKSIENELRDKINALERTLGDALTRENILEQDLKDRDDKMNQMHSQNQKYRDDLEDLRNEMDKEVQKWKTEAYTIRSEAKALETANAGLNAQLQAATDKADLLNKQNLDLTSKIRELNSQIRRLDEELSDVKSTLLQKDGELESALNRLRTLEDQYAILQSDSNKYRSDLEQTQRENDTLKNTNVNLESELSRLRNKLQQSEDSLKELRNNYSLIKSEKERLQNAFREKAKQVDHLSQLGQSAESRIQKMRDELNSTSEKLINSDNERTTLRNELNKMQQELKFGLEQMHRKTDEYESTLNDLANAHRAAEDGRLNALQELETKKYEINDLTSRLDNAEQRLLALQQEYIQADQERDILSDALRRFQASANRIININAFDSGFGVRGGAGGAARSAGYDPSSNTNIGIRFGGGGPGFRDPASVDIPPAAEEDLDSGLPRSVPFPAPADHIDPSALEATLQRLLNRIEQLESERNSLRDELNRLKQKATDTSTTYNKKETHFKTVEDNLENIEDEKRALEAKLKAAKDLLHSQEENFKQRDEERRQMKSKMVAAELQARGKEAQLRHLNEQLKNLRTDLDNAHADIRLLRDHEEQWDTTRFQLESKNREGDAENQRLQLQIATFESERQNLQEKIKQLDSEMRLTEQKMADYKDDNDKLKRDLTKAETLESELRRQVDLSSKTSQDYLMIKDQLIAAQNELNQANLRRQTMENELLNSRSELREHKQRVQDVNSRVSDLQRQLQDANGEKNRLEDRLLNLEKQLTQQRSTEADLKQQLETVKNEKRQLQKDLEDLRRRFTQLETDKVKNLHLLENWKKEKAHLMKKIELLETDKRRTDTAIRETALQREAIEKSLNAMERENKELYKNCAQLQQQIAQLEMENGNRILELTNKQREEQERQLLRMRQEKGQIEKVIENRERTHRNRIQQLEDQLRILREQLDQERRRRRDFAERGLVNDIGRLGGNTLGIRGFGGNDDTTINVNLGRGGIHSAGGGLGGLHPRIGGFGNYSGVRSTFASNPLTPPLGASTPTHRQTYDPRPTSVMGRDPSVTGSIYGGRGSDAPSTRDPSIIEIPRAEEDIGAEVMIPREPQEISYGGPGSETSSMTGSRYDTLGRDRGI</sequence>
<evidence type="ECO:0000313" key="7">
    <source>
        <dbReference type="WBParaSite" id="MBELARI_LOCUS452"/>
    </source>
</evidence>
<evidence type="ECO:0000256" key="1">
    <source>
        <dbReference type="ARBA" id="ARBA00023054"/>
    </source>
</evidence>
<name>A0AAF3FF39_9BILA</name>
<keyword evidence="6" id="KW-1185">Reference proteome</keyword>
<accession>A0AAF3FF39</accession>
<dbReference type="PANTHER" id="PTHR23159">
    <property type="entry name" value="CENTROSOMAL PROTEIN 2"/>
    <property type="match status" value="1"/>
</dbReference>
<dbReference type="InterPro" id="IPR057531">
    <property type="entry name" value="PUMA/OVT1_CC"/>
</dbReference>
<dbReference type="InterPro" id="IPR055167">
    <property type="entry name" value="Rootletin-like_CC"/>
</dbReference>
<feature type="compositionally biased region" description="Low complexity" evidence="3">
    <location>
        <begin position="1044"/>
        <end position="1053"/>
    </location>
</feature>
<evidence type="ECO:0000313" key="6">
    <source>
        <dbReference type="Proteomes" id="UP000887575"/>
    </source>
</evidence>
<feature type="coiled-coil region" evidence="2">
    <location>
        <begin position="476"/>
        <end position="531"/>
    </location>
</feature>
<feature type="coiled-coil region" evidence="2">
    <location>
        <begin position="1115"/>
        <end position="1554"/>
    </location>
</feature>
<dbReference type="WBParaSite" id="MBELARI_LOCUS452">
    <property type="protein sequence ID" value="MBELARI_LOCUS452"/>
    <property type="gene ID" value="MBELARI_LOCUS452"/>
</dbReference>
<feature type="compositionally biased region" description="Polar residues" evidence="3">
    <location>
        <begin position="2299"/>
        <end position="2308"/>
    </location>
</feature>
<feature type="region of interest" description="Disordered" evidence="3">
    <location>
        <begin position="21"/>
        <end position="140"/>
    </location>
</feature>
<feature type="compositionally biased region" description="Basic and acidic residues" evidence="3">
    <location>
        <begin position="60"/>
        <end position="73"/>
    </location>
</feature>
<dbReference type="PANTHER" id="PTHR23159:SF61">
    <property type="entry name" value="LIN-5 (FIVE) INTERACTING PROTEIN"/>
    <property type="match status" value="1"/>
</dbReference>
<evidence type="ECO:0000256" key="3">
    <source>
        <dbReference type="SAM" id="MobiDB-lite"/>
    </source>
</evidence>
<keyword evidence="1 2" id="KW-0175">Coiled coil</keyword>
<feature type="region of interest" description="Disordered" evidence="3">
    <location>
        <begin position="2286"/>
        <end position="2318"/>
    </location>
</feature>
<dbReference type="Gene3D" id="1.10.287.1490">
    <property type="match status" value="3"/>
</dbReference>
<dbReference type="Pfam" id="PF15035">
    <property type="entry name" value="Rootletin"/>
    <property type="match status" value="1"/>
</dbReference>
<dbReference type="Proteomes" id="UP000887575">
    <property type="component" value="Unassembled WGS sequence"/>
</dbReference>
<evidence type="ECO:0000259" key="4">
    <source>
        <dbReference type="Pfam" id="PF15035"/>
    </source>
</evidence>
<feature type="region of interest" description="Disordered" evidence="3">
    <location>
        <begin position="2220"/>
        <end position="2267"/>
    </location>
</feature>
<feature type="region of interest" description="Disordered" evidence="3">
    <location>
        <begin position="1000"/>
        <end position="1098"/>
    </location>
</feature>
<feature type="compositionally biased region" description="Basic and acidic residues" evidence="3">
    <location>
        <begin position="121"/>
        <end position="130"/>
    </location>
</feature>
<feature type="coiled-coil region" evidence="2">
    <location>
        <begin position="175"/>
        <end position="230"/>
    </location>
</feature>
<proteinExistence type="predicted"/>
<dbReference type="Pfam" id="PF24627">
    <property type="entry name" value="PUMA_CC"/>
    <property type="match status" value="1"/>
</dbReference>
<organism evidence="6 7">
    <name type="scientific">Mesorhabditis belari</name>
    <dbReference type="NCBI Taxonomy" id="2138241"/>
    <lineage>
        <taxon>Eukaryota</taxon>
        <taxon>Metazoa</taxon>
        <taxon>Ecdysozoa</taxon>
        <taxon>Nematoda</taxon>
        <taxon>Chromadorea</taxon>
        <taxon>Rhabditida</taxon>
        <taxon>Rhabditina</taxon>
        <taxon>Rhabditomorpha</taxon>
        <taxon>Rhabditoidea</taxon>
        <taxon>Rhabditidae</taxon>
        <taxon>Mesorhabditinae</taxon>
        <taxon>Mesorhabditis</taxon>
    </lineage>
</organism>
<evidence type="ECO:0000256" key="2">
    <source>
        <dbReference type="SAM" id="Coils"/>
    </source>
</evidence>
<feature type="domain" description="Rootletin-like coiled-coil" evidence="4">
    <location>
        <begin position="186"/>
        <end position="416"/>
    </location>
</feature>
<feature type="coiled-coil region" evidence="2">
    <location>
        <begin position="1651"/>
        <end position="2152"/>
    </location>
</feature>
<dbReference type="SUPFAM" id="SSF57997">
    <property type="entry name" value="Tropomyosin"/>
    <property type="match status" value="3"/>
</dbReference>
<protein>
    <submittedName>
        <fullName evidence="7">Uncharacterized protein</fullName>
    </submittedName>
</protein>
<feature type="compositionally biased region" description="Basic and acidic residues" evidence="3">
    <location>
        <begin position="1080"/>
        <end position="1098"/>
    </location>
</feature>
<feature type="coiled-coil region" evidence="2">
    <location>
        <begin position="307"/>
        <end position="362"/>
    </location>
</feature>
<feature type="domain" description="PUMA/OVT1 coiled-coil region" evidence="5">
    <location>
        <begin position="576"/>
        <end position="648"/>
    </location>
</feature>
<feature type="compositionally biased region" description="Gly residues" evidence="3">
    <location>
        <begin position="1030"/>
        <end position="1043"/>
    </location>
</feature>